<proteinExistence type="predicted"/>
<dbReference type="SMART" id="SM00028">
    <property type="entry name" value="TPR"/>
    <property type="match status" value="3"/>
</dbReference>
<evidence type="ECO:0000256" key="4">
    <source>
        <dbReference type="SAM" id="SignalP"/>
    </source>
</evidence>
<dbReference type="Gene3D" id="1.25.40.10">
    <property type="entry name" value="Tetratricopeptide repeat domain"/>
    <property type="match status" value="1"/>
</dbReference>
<dbReference type="Proteomes" id="UP001441944">
    <property type="component" value="Unassembled WGS sequence"/>
</dbReference>
<dbReference type="RefSeq" id="WP_297339263.1">
    <property type="nucleotide sequence ID" value="NZ_BAABWU010000006.1"/>
</dbReference>
<dbReference type="InterPro" id="IPR019734">
    <property type="entry name" value="TPR_rpt"/>
</dbReference>
<evidence type="ECO:0000256" key="3">
    <source>
        <dbReference type="PROSITE-ProRule" id="PRU00339"/>
    </source>
</evidence>
<reference evidence="5 6" key="1">
    <citation type="submission" date="2024-04" db="EMBL/GenBank/DDBJ databases">
        <title>Draft genome sequence of Pseudophaeobacter arcticus NBRC 116598.</title>
        <authorList>
            <person name="Miyakawa T."/>
            <person name="Kusuya Y."/>
            <person name="Miura T."/>
        </authorList>
    </citation>
    <scope>NUCLEOTIDE SEQUENCE [LARGE SCALE GENOMIC DNA]</scope>
    <source>
        <strain evidence="5 6">SU-CL00105</strain>
    </source>
</reference>
<comment type="caution">
    <text evidence="5">The sequence shown here is derived from an EMBL/GenBank/DDBJ whole genome shotgun (WGS) entry which is preliminary data.</text>
</comment>
<dbReference type="InterPro" id="IPR011990">
    <property type="entry name" value="TPR-like_helical_dom_sf"/>
</dbReference>
<dbReference type="EMBL" id="BAABWU010000006">
    <property type="protein sequence ID" value="GAA6196439.1"/>
    <property type="molecule type" value="Genomic_DNA"/>
</dbReference>
<dbReference type="InterPro" id="IPR051012">
    <property type="entry name" value="CellSynth/LPSAsmb/PSIAsmb"/>
</dbReference>
<keyword evidence="1" id="KW-0677">Repeat</keyword>
<keyword evidence="2 3" id="KW-0802">TPR repeat</keyword>
<keyword evidence="4" id="KW-0732">Signal</keyword>
<dbReference type="Pfam" id="PF13432">
    <property type="entry name" value="TPR_16"/>
    <property type="match status" value="2"/>
</dbReference>
<evidence type="ECO:0000313" key="5">
    <source>
        <dbReference type="EMBL" id="GAA6196439.1"/>
    </source>
</evidence>
<dbReference type="PANTHER" id="PTHR45586">
    <property type="entry name" value="TPR REPEAT-CONTAINING PROTEIN PA4667"/>
    <property type="match status" value="1"/>
</dbReference>
<evidence type="ECO:0000256" key="1">
    <source>
        <dbReference type="ARBA" id="ARBA00022737"/>
    </source>
</evidence>
<gene>
    <name evidence="5" type="ORF">NBRC116598_18830</name>
</gene>
<feature type="chain" id="PRO_5045714909" evidence="4">
    <location>
        <begin position="29"/>
        <end position="189"/>
    </location>
</feature>
<evidence type="ECO:0000313" key="6">
    <source>
        <dbReference type="Proteomes" id="UP001441944"/>
    </source>
</evidence>
<feature type="signal peptide" evidence="4">
    <location>
        <begin position="1"/>
        <end position="28"/>
    </location>
</feature>
<name>A0ABQ0AKQ7_9RHOB</name>
<sequence length="189" mass="20599">MIVNHLNLKAIVAATLLTVTISMPFAIAAGESSAESDLLDQLVSADAASARGVDRELQALWRKSGSAAMDLLLSRAVEAMTKGDFPAAIEHLTALTDHAPDFARGWYERARAYHAMGAYGPSVADLERALALNPNDYNAIYALGTVFEQFRDPKRAYEAYLRAKAIHPHHEEVLSALERLRPEVAGKDL</sequence>
<feature type="repeat" description="TPR" evidence="3">
    <location>
        <begin position="137"/>
        <end position="170"/>
    </location>
</feature>
<organism evidence="5 6">
    <name type="scientific">Pseudophaeobacter arcticus</name>
    <dbReference type="NCBI Taxonomy" id="385492"/>
    <lineage>
        <taxon>Bacteria</taxon>
        <taxon>Pseudomonadati</taxon>
        <taxon>Pseudomonadota</taxon>
        <taxon>Alphaproteobacteria</taxon>
        <taxon>Rhodobacterales</taxon>
        <taxon>Paracoccaceae</taxon>
        <taxon>Pseudophaeobacter</taxon>
    </lineage>
</organism>
<evidence type="ECO:0000256" key="2">
    <source>
        <dbReference type="ARBA" id="ARBA00022803"/>
    </source>
</evidence>
<dbReference type="PANTHER" id="PTHR45586:SF1">
    <property type="entry name" value="LIPOPOLYSACCHARIDE ASSEMBLY PROTEIN B"/>
    <property type="match status" value="1"/>
</dbReference>
<dbReference type="SUPFAM" id="SSF48452">
    <property type="entry name" value="TPR-like"/>
    <property type="match status" value="1"/>
</dbReference>
<feature type="repeat" description="TPR" evidence="3">
    <location>
        <begin position="103"/>
        <end position="136"/>
    </location>
</feature>
<protein>
    <submittedName>
        <fullName evidence="5">Tetratricopeptide repeat protein</fullName>
    </submittedName>
</protein>
<dbReference type="PROSITE" id="PS50005">
    <property type="entry name" value="TPR"/>
    <property type="match status" value="2"/>
</dbReference>
<accession>A0ABQ0AKQ7</accession>
<keyword evidence="6" id="KW-1185">Reference proteome</keyword>